<evidence type="ECO:0000313" key="2">
    <source>
        <dbReference type="EMBL" id="EQB62237.1"/>
    </source>
</evidence>
<evidence type="ECO:0000313" key="3">
    <source>
        <dbReference type="Proteomes" id="UP000053780"/>
    </source>
</evidence>
<keyword evidence="1" id="KW-0472">Membrane</keyword>
<gene>
    <name evidence="2" type="ORF">NAPIS_ORF00175</name>
</gene>
<proteinExistence type="predicted"/>
<evidence type="ECO:0000256" key="1">
    <source>
        <dbReference type="SAM" id="Phobius"/>
    </source>
</evidence>
<protein>
    <submittedName>
        <fullName evidence="2">Uncharacterized protein</fullName>
    </submittedName>
</protein>
<dbReference type="VEuPathDB" id="MicrosporidiaDB:NAPIS_ORF00175"/>
<sequence length="332" mass="39705">MLYTVFIFASNINDSLINLNNCLEFDNDFKIKEANNLQKEKLHKISLSIEPVFKIISYFLDPYVIDCCYIYVENLQSKEIKHHTIFFHDTIQLEKITQKILFEEVYINESFKSCILLKNHINDDYKKFCFLPIFSFDKNFYVLVKRLIFDFDCFLYRTNCKLAHLYTRQTKNTRYSTLHTIDKHKKVSNFILMCINLGSSKFQLQCLFLENKKYQSLNAIIEKIFGSKIHFLNNFMQMSLSEKESNLMRSTDLIYQTLKNYKISSSDLILFTYNRIKLIKHKINQYTLFLCFSNLYNKQHGNKNVFKMIRLIGYIYGYFLISLNLTILTQNL</sequence>
<dbReference type="AlphaFoldDB" id="T0L419"/>
<dbReference type="Proteomes" id="UP000053780">
    <property type="component" value="Unassembled WGS sequence"/>
</dbReference>
<keyword evidence="1" id="KW-1133">Transmembrane helix</keyword>
<organism evidence="2 3">
    <name type="scientific">Vairimorpha apis BRL 01</name>
    <dbReference type="NCBI Taxonomy" id="1037528"/>
    <lineage>
        <taxon>Eukaryota</taxon>
        <taxon>Fungi</taxon>
        <taxon>Fungi incertae sedis</taxon>
        <taxon>Microsporidia</taxon>
        <taxon>Nosematidae</taxon>
        <taxon>Vairimorpha</taxon>
    </lineage>
</organism>
<name>T0L419_9MICR</name>
<keyword evidence="1" id="KW-0812">Transmembrane</keyword>
<dbReference type="EMBL" id="KE646945">
    <property type="protein sequence ID" value="EQB62237.1"/>
    <property type="molecule type" value="Genomic_DNA"/>
</dbReference>
<dbReference type="HOGENOM" id="CLU_072371_0_0_1"/>
<keyword evidence="3" id="KW-1185">Reference proteome</keyword>
<reference evidence="2 3" key="1">
    <citation type="journal article" date="2013" name="BMC Genomics">
        <title>Genome sequencing and comparative genomics of honey bee microsporidia, Nosema apis reveal novel insights into host-parasite interactions.</title>
        <authorList>
            <person name="Chen Yp."/>
            <person name="Pettis J.S."/>
            <person name="Zhao Y."/>
            <person name="Liu X."/>
            <person name="Tallon L.J."/>
            <person name="Sadzewicz L.D."/>
            <person name="Li R."/>
            <person name="Zheng H."/>
            <person name="Huang S."/>
            <person name="Zhang X."/>
            <person name="Hamilton M.C."/>
            <person name="Pernal S.F."/>
            <person name="Melathopoulos A.P."/>
            <person name="Yan X."/>
            <person name="Evans J.D."/>
        </authorList>
    </citation>
    <scope>NUCLEOTIDE SEQUENCE [LARGE SCALE GENOMIC DNA]</scope>
    <source>
        <strain evidence="2 3">BRL 01</strain>
    </source>
</reference>
<feature type="transmembrane region" description="Helical" evidence="1">
    <location>
        <begin position="308"/>
        <end position="328"/>
    </location>
</feature>
<accession>T0L419</accession>